<organism evidence="2 3">
    <name type="scientific">Rufibacter quisquiliarum</name>
    <dbReference type="NCBI Taxonomy" id="1549639"/>
    <lineage>
        <taxon>Bacteria</taxon>
        <taxon>Pseudomonadati</taxon>
        <taxon>Bacteroidota</taxon>
        <taxon>Cytophagia</taxon>
        <taxon>Cytophagales</taxon>
        <taxon>Hymenobacteraceae</taxon>
        <taxon>Rufibacter</taxon>
    </lineage>
</organism>
<keyword evidence="1" id="KW-0472">Membrane</keyword>
<comment type="caution">
    <text evidence="2">The sequence shown here is derived from an EMBL/GenBank/DDBJ whole genome shotgun (WGS) entry which is preliminary data.</text>
</comment>
<evidence type="ECO:0008006" key="4">
    <source>
        <dbReference type="Google" id="ProtNLM"/>
    </source>
</evidence>
<accession>A0A839GK22</accession>
<reference evidence="2 3" key="1">
    <citation type="submission" date="2020-08" db="EMBL/GenBank/DDBJ databases">
        <title>Genomic Encyclopedia of Type Strains, Phase IV (KMG-IV): sequencing the most valuable type-strain genomes for metagenomic binning, comparative biology and taxonomic classification.</title>
        <authorList>
            <person name="Goeker M."/>
        </authorList>
    </citation>
    <scope>NUCLEOTIDE SEQUENCE [LARGE SCALE GENOMIC DNA]</scope>
    <source>
        <strain evidence="2 3">DSM 29854</strain>
    </source>
</reference>
<dbReference type="RefSeq" id="WP_182511164.1">
    <property type="nucleotide sequence ID" value="NZ_JACJIQ010000001.1"/>
</dbReference>
<name>A0A839GK22_9BACT</name>
<dbReference type="AlphaFoldDB" id="A0A839GK22"/>
<feature type="transmembrane region" description="Helical" evidence="1">
    <location>
        <begin position="21"/>
        <end position="40"/>
    </location>
</feature>
<evidence type="ECO:0000313" key="3">
    <source>
        <dbReference type="Proteomes" id="UP000563094"/>
    </source>
</evidence>
<dbReference type="EMBL" id="JACJIQ010000001">
    <property type="protein sequence ID" value="MBA9075386.1"/>
    <property type="molecule type" value="Genomic_DNA"/>
</dbReference>
<keyword evidence="1" id="KW-0812">Transmembrane</keyword>
<dbReference type="Proteomes" id="UP000563094">
    <property type="component" value="Unassembled WGS sequence"/>
</dbReference>
<proteinExistence type="predicted"/>
<evidence type="ECO:0000313" key="2">
    <source>
        <dbReference type="EMBL" id="MBA9075386.1"/>
    </source>
</evidence>
<gene>
    <name evidence="2" type="ORF">FHS90_000083</name>
</gene>
<dbReference type="Pfam" id="PF04170">
    <property type="entry name" value="NlpE"/>
    <property type="match status" value="1"/>
</dbReference>
<keyword evidence="3" id="KW-1185">Reference proteome</keyword>
<protein>
    <recommendedName>
        <fullName evidence="4">Copper resistance protein NlpE</fullName>
    </recommendedName>
</protein>
<dbReference type="InterPro" id="IPR007298">
    <property type="entry name" value="Cu-R_lipoprotein_NlpE"/>
</dbReference>
<evidence type="ECO:0000256" key="1">
    <source>
        <dbReference type="SAM" id="Phobius"/>
    </source>
</evidence>
<sequence>MSKLYLVEASKNESMKMEVSVSCFMTTFAPLLLAGCVLVACQKKETDQQQPGAAAVEEPAHEMALVGTYSGTVPCGDCEGIYTSLTLQPDQKYLLIEEYIRERPYPQESEGRWTTREGGEQVMLLKDEGEEVRYFEVIDGKTLRVVLPQEERIENSLDYMLARVDSTDIEMAE</sequence>
<dbReference type="Gene3D" id="2.40.128.640">
    <property type="match status" value="1"/>
</dbReference>
<keyword evidence="1" id="KW-1133">Transmembrane helix</keyword>